<dbReference type="EMBL" id="MPTB01000016">
    <property type="protein sequence ID" value="OMD47335.1"/>
    <property type="molecule type" value="Genomic_DNA"/>
</dbReference>
<evidence type="ECO:0000313" key="1">
    <source>
        <dbReference type="EMBL" id="OMD47335.1"/>
    </source>
</evidence>
<sequence length="111" mass="12365">MDQTVQKLIDWLDAHANKTIVIKKQELEDLDTVHFQLETVEYRTAEDTIDDYLDDALILRGSGNTLNADGELVPLPQHSYEIAVSGLHLDNLGEGNAELQTARAKYALSIS</sequence>
<comment type="caution">
    <text evidence="1">The sequence shown here is derived from an EMBL/GenBank/DDBJ whole genome shotgun (WGS) entry which is preliminary data.</text>
</comment>
<organism evidence="1 2">
    <name type="scientific">Paenibacillus borealis</name>
    <dbReference type="NCBI Taxonomy" id="160799"/>
    <lineage>
        <taxon>Bacteria</taxon>
        <taxon>Bacillati</taxon>
        <taxon>Bacillota</taxon>
        <taxon>Bacilli</taxon>
        <taxon>Bacillales</taxon>
        <taxon>Paenibacillaceae</taxon>
        <taxon>Paenibacillus</taxon>
    </lineage>
</organism>
<dbReference type="Proteomes" id="UP000187412">
    <property type="component" value="Unassembled WGS sequence"/>
</dbReference>
<reference evidence="1 2" key="1">
    <citation type="submission" date="2016-10" db="EMBL/GenBank/DDBJ databases">
        <title>Paenibacillus species isolates.</title>
        <authorList>
            <person name="Beno S.M."/>
        </authorList>
    </citation>
    <scope>NUCLEOTIDE SEQUENCE [LARGE SCALE GENOMIC DNA]</scope>
    <source>
        <strain evidence="1 2">FSL H7-0744</strain>
    </source>
</reference>
<name>A0ABX3HCE8_PAEBO</name>
<protein>
    <submittedName>
        <fullName evidence="1">Uncharacterized protein</fullName>
    </submittedName>
</protein>
<evidence type="ECO:0000313" key="2">
    <source>
        <dbReference type="Proteomes" id="UP000187412"/>
    </source>
</evidence>
<accession>A0ABX3HCE8</accession>
<keyword evidence="2" id="KW-1185">Reference proteome</keyword>
<dbReference type="RefSeq" id="WP_076111152.1">
    <property type="nucleotide sequence ID" value="NZ_MPTB01000016.1"/>
</dbReference>
<gene>
    <name evidence="1" type="ORF">BSK56_14240</name>
</gene>
<dbReference type="Pfam" id="PF25846">
    <property type="entry name" value="YmzB"/>
    <property type="match status" value="1"/>
</dbReference>
<dbReference type="InterPro" id="IPR058926">
    <property type="entry name" value="YmzB-like"/>
</dbReference>
<proteinExistence type="predicted"/>